<reference evidence="1 2" key="1">
    <citation type="submission" date="2020-08" db="EMBL/GenBank/DDBJ databases">
        <title>Genomic Encyclopedia of Type Strains, Phase IV (KMG-IV): sequencing the most valuable type-strain genomes for metagenomic binning, comparative biology and taxonomic classification.</title>
        <authorList>
            <person name="Goeker M."/>
        </authorList>
    </citation>
    <scope>NUCLEOTIDE SEQUENCE [LARGE SCALE GENOMIC DNA]</scope>
    <source>
        <strain evidence="1 2">DSM 43350</strain>
    </source>
</reference>
<proteinExistence type="predicted"/>
<sequence length="109" mass="11740">MSQRTVLSRMAVPQAQDPAFRGAGGQGVLDTLLVYLLRTWWLRRSPEGRETTGWAAALRDPAVTAALQAMHSDPALPWTVDGLASHVLLSRGAFARRLTALAGRPPLPA</sequence>
<accession>A0A7W9WKA0</accession>
<dbReference type="EMBL" id="JACHGV010000011">
    <property type="protein sequence ID" value="MBB6080223.1"/>
    <property type="molecule type" value="Genomic_DNA"/>
</dbReference>
<evidence type="ECO:0000313" key="2">
    <source>
        <dbReference type="Proteomes" id="UP000591537"/>
    </source>
</evidence>
<dbReference type="RefSeq" id="WP_376772306.1">
    <property type="nucleotide sequence ID" value="NZ_JACHGV010000011.1"/>
</dbReference>
<dbReference type="AlphaFoldDB" id="A0A7W9WKA0"/>
<dbReference type="Proteomes" id="UP000591537">
    <property type="component" value="Unassembled WGS sequence"/>
</dbReference>
<protein>
    <submittedName>
        <fullName evidence="1">Transcriptional regulator GlxA family with amidase domain</fullName>
    </submittedName>
</protein>
<gene>
    <name evidence="1" type="ORF">HNR57_006172</name>
</gene>
<name>A0A7W9WKA0_9ACTN</name>
<evidence type="ECO:0000313" key="1">
    <source>
        <dbReference type="EMBL" id="MBB6080223.1"/>
    </source>
</evidence>
<keyword evidence="2" id="KW-1185">Reference proteome</keyword>
<organism evidence="1 2">
    <name type="scientific">Streptomyces paradoxus</name>
    <dbReference type="NCBI Taxonomy" id="66375"/>
    <lineage>
        <taxon>Bacteria</taxon>
        <taxon>Bacillati</taxon>
        <taxon>Actinomycetota</taxon>
        <taxon>Actinomycetes</taxon>
        <taxon>Kitasatosporales</taxon>
        <taxon>Streptomycetaceae</taxon>
        <taxon>Streptomyces</taxon>
    </lineage>
</organism>
<comment type="caution">
    <text evidence="1">The sequence shown here is derived from an EMBL/GenBank/DDBJ whole genome shotgun (WGS) entry which is preliminary data.</text>
</comment>